<comment type="caution">
    <text evidence="2">The sequence shown here is derived from an EMBL/GenBank/DDBJ whole genome shotgun (WGS) entry which is preliminary data.</text>
</comment>
<feature type="transmembrane region" description="Helical" evidence="1">
    <location>
        <begin position="320"/>
        <end position="341"/>
    </location>
</feature>
<feature type="transmembrane region" description="Helical" evidence="1">
    <location>
        <begin position="36"/>
        <end position="56"/>
    </location>
</feature>
<sequence>MAGRILSYPGLNSIILVIIALFRAGPLAVFSDFRAINPLLALIALSILFFADFLRFSRWRMACPRTMGWVETYHCWCRASFASTVKGEGASSLARFLIALSSRNSESATSRTKNPTPEQSEKLRSLFLATILDGMARFQATALASAITIPLLMTAAQLNPVNRTMAAINTAKSLLTPFLGPLWWLPVAVPLLIFLAILLMVSTATAFAVSTARLVPEPLEGKIDLSPALFRHSARQLGLKAFISLYLIATAEVFLTAYGLLLLTASLGIRIGLWGGAAIISMDILGRSIPLFRYGLGFREITLTWLLSRLTSLPAHSSVAIALLCALPGMTLLTRDVWLYLRNIFNRMFADSAAVSVKSTDTATDIAIVKSETETLNGTCDTTGSDAIIETQDNIQNPLRENK</sequence>
<reference evidence="2 3" key="1">
    <citation type="journal article" date="2017" name="ISME J.">
        <title>Potential for microbial H2 and metal transformations associated with novel bacteria and archaea in deep terrestrial subsurface sediments.</title>
        <authorList>
            <person name="Hernsdorf A.W."/>
            <person name="Amano Y."/>
            <person name="Miyakawa K."/>
            <person name="Ise K."/>
            <person name="Suzuki Y."/>
            <person name="Anantharaman K."/>
            <person name="Probst A."/>
            <person name="Burstein D."/>
            <person name="Thomas B.C."/>
            <person name="Banfield J.F."/>
        </authorList>
    </citation>
    <scope>NUCLEOTIDE SEQUENCE [LARGE SCALE GENOMIC DNA]</scope>
    <source>
        <strain evidence="2">HGW-Wallbacteria-1</strain>
    </source>
</reference>
<feature type="transmembrane region" description="Helical" evidence="1">
    <location>
        <begin position="126"/>
        <end position="153"/>
    </location>
</feature>
<gene>
    <name evidence="2" type="ORF">CVV64_10995</name>
</gene>
<feature type="transmembrane region" description="Helical" evidence="1">
    <location>
        <begin position="183"/>
        <end position="209"/>
    </location>
</feature>
<evidence type="ECO:0000313" key="2">
    <source>
        <dbReference type="EMBL" id="PKK90245.1"/>
    </source>
</evidence>
<evidence type="ECO:0000313" key="3">
    <source>
        <dbReference type="Proteomes" id="UP000233256"/>
    </source>
</evidence>
<dbReference type="AlphaFoldDB" id="A0A2N1PPI0"/>
<feature type="transmembrane region" description="Helical" evidence="1">
    <location>
        <begin position="12"/>
        <end position="30"/>
    </location>
</feature>
<accession>A0A2N1PPI0</accession>
<keyword evidence="1" id="KW-1133">Transmembrane helix</keyword>
<dbReference type="EMBL" id="PGXC01000007">
    <property type="protein sequence ID" value="PKK90245.1"/>
    <property type="molecule type" value="Genomic_DNA"/>
</dbReference>
<protein>
    <submittedName>
        <fullName evidence="2">Uncharacterized protein</fullName>
    </submittedName>
</protein>
<keyword evidence="1" id="KW-0472">Membrane</keyword>
<proteinExistence type="predicted"/>
<organism evidence="2 3">
    <name type="scientific">Candidatus Wallbacteria bacterium HGW-Wallbacteria-1</name>
    <dbReference type="NCBI Taxonomy" id="2013854"/>
    <lineage>
        <taxon>Bacteria</taxon>
        <taxon>Candidatus Walliibacteriota</taxon>
    </lineage>
</organism>
<feature type="transmembrane region" description="Helical" evidence="1">
    <location>
        <begin position="241"/>
        <end position="261"/>
    </location>
</feature>
<evidence type="ECO:0000256" key="1">
    <source>
        <dbReference type="SAM" id="Phobius"/>
    </source>
</evidence>
<dbReference type="Proteomes" id="UP000233256">
    <property type="component" value="Unassembled WGS sequence"/>
</dbReference>
<name>A0A2N1PPI0_9BACT</name>
<keyword evidence="1" id="KW-0812">Transmembrane</keyword>